<evidence type="ECO:0000256" key="4">
    <source>
        <dbReference type="ARBA" id="ARBA00022825"/>
    </source>
</evidence>
<gene>
    <name evidence="7" type="ORF">RJ641_014757</name>
</gene>
<dbReference type="InterPro" id="IPR002142">
    <property type="entry name" value="Peptidase_S49"/>
</dbReference>
<keyword evidence="8" id="KW-1185">Reference proteome</keyword>
<evidence type="ECO:0000256" key="3">
    <source>
        <dbReference type="ARBA" id="ARBA00022801"/>
    </source>
</evidence>
<dbReference type="GO" id="GO:0008236">
    <property type="term" value="F:serine-type peptidase activity"/>
    <property type="evidence" value="ECO:0007669"/>
    <property type="project" value="UniProtKB-KW"/>
</dbReference>
<keyword evidence="2" id="KW-0645">Protease</keyword>
<sequence length="328" mass="37483">MSFLSLHCFPSLCNPSFHQRLNFSIHAFDSSSETKSGEEKSSSESNEAKPEDYPTGDFEFKEFSGWKKFSVKLKMLFAFPWERVRNGSVLTMKLRGQSVRVLTPIYHALKVELADAEFNQISDQLRSHFSSGLSLPQICENLTNAAYDPCIAGIYLHIEALDCGWGKVEEIRRHILNFRKSGKFIVGFLPAWRQKEYYLGCACEELYTPPSAYFSFYGLYVQASFLGGALEKVGIEPQVQRIGKYKSAGDQLTRKNMSEENCEMLTSLLDNIYGNWLDEVSSSKGKKREDIENFINDGVYKVERLKEEGYITNICYDDEVFIYEMSGV</sequence>
<name>A0AAN8UXL9_9MAGN</name>
<evidence type="ECO:0000313" key="7">
    <source>
        <dbReference type="EMBL" id="KAK6921079.1"/>
    </source>
</evidence>
<dbReference type="SUPFAM" id="SSF52096">
    <property type="entry name" value="ClpP/crotonase"/>
    <property type="match status" value="1"/>
</dbReference>
<dbReference type="AlphaFoldDB" id="A0AAN8UXL9"/>
<comment type="similarity">
    <text evidence="1">Belongs to the peptidase S49 family.</text>
</comment>
<protein>
    <submittedName>
        <fullName evidence="7">Peptidase S49</fullName>
    </submittedName>
</protein>
<feature type="domain" description="Peptidase S49" evidence="6">
    <location>
        <begin position="181"/>
        <end position="320"/>
    </location>
</feature>
<keyword evidence="3" id="KW-0378">Hydrolase</keyword>
<dbReference type="PANTHER" id="PTHR33209">
    <property type="entry name" value="PROTEASE 4"/>
    <property type="match status" value="1"/>
</dbReference>
<dbReference type="Proteomes" id="UP001370490">
    <property type="component" value="Unassembled WGS sequence"/>
</dbReference>
<reference evidence="7 8" key="1">
    <citation type="submission" date="2023-12" db="EMBL/GenBank/DDBJ databases">
        <title>A high-quality genome assembly for Dillenia turbinata (Dilleniales).</title>
        <authorList>
            <person name="Chanderbali A."/>
        </authorList>
    </citation>
    <scope>NUCLEOTIDE SEQUENCE [LARGE SCALE GENOMIC DNA]</scope>
    <source>
        <strain evidence="7">LSX21</strain>
        <tissue evidence="7">Leaf</tissue>
    </source>
</reference>
<feature type="compositionally biased region" description="Basic and acidic residues" evidence="5">
    <location>
        <begin position="35"/>
        <end position="53"/>
    </location>
</feature>
<evidence type="ECO:0000256" key="1">
    <source>
        <dbReference type="ARBA" id="ARBA00008683"/>
    </source>
</evidence>
<keyword evidence="4" id="KW-0720">Serine protease</keyword>
<accession>A0AAN8UXL9</accession>
<dbReference type="EMBL" id="JBAMMX010000020">
    <property type="protein sequence ID" value="KAK6921079.1"/>
    <property type="molecule type" value="Genomic_DNA"/>
</dbReference>
<feature type="region of interest" description="Disordered" evidence="5">
    <location>
        <begin position="33"/>
        <end position="53"/>
    </location>
</feature>
<dbReference type="InterPro" id="IPR029045">
    <property type="entry name" value="ClpP/crotonase-like_dom_sf"/>
</dbReference>
<dbReference type="Gene3D" id="6.20.330.10">
    <property type="match status" value="1"/>
</dbReference>
<evidence type="ECO:0000313" key="8">
    <source>
        <dbReference type="Proteomes" id="UP001370490"/>
    </source>
</evidence>
<dbReference type="PANTHER" id="PTHR33209:SF1">
    <property type="entry name" value="PEPTIDASE S49 DOMAIN-CONTAINING PROTEIN"/>
    <property type="match status" value="1"/>
</dbReference>
<dbReference type="Pfam" id="PF01343">
    <property type="entry name" value="Peptidase_S49"/>
    <property type="match status" value="1"/>
</dbReference>
<dbReference type="InterPro" id="IPR047217">
    <property type="entry name" value="S49_SppA_67K_type_N"/>
</dbReference>
<evidence type="ECO:0000256" key="2">
    <source>
        <dbReference type="ARBA" id="ARBA00022670"/>
    </source>
</evidence>
<dbReference type="GO" id="GO:0006508">
    <property type="term" value="P:proteolysis"/>
    <property type="evidence" value="ECO:0007669"/>
    <property type="project" value="UniProtKB-KW"/>
</dbReference>
<proteinExistence type="inferred from homology"/>
<dbReference type="CDD" id="cd07018">
    <property type="entry name" value="S49_SppA_67K_type"/>
    <property type="match status" value="1"/>
</dbReference>
<evidence type="ECO:0000256" key="5">
    <source>
        <dbReference type="SAM" id="MobiDB-lite"/>
    </source>
</evidence>
<evidence type="ECO:0000259" key="6">
    <source>
        <dbReference type="Pfam" id="PF01343"/>
    </source>
</evidence>
<comment type="caution">
    <text evidence="7">The sequence shown here is derived from an EMBL/GenBank/DDBJ whole genome shotgun (WGS) entry which is preliminary data.</text>
</comment>
<dbReference type="Gene3D" id="3.90.226.10">
    <property type="entry name" value="2-enoyl-CoA Hydratase, Chain A, domain 1"/>
    <property type="match status" value="1"/>
</dbReference>
<organism evidence="7 8">
    <name type="scientific">Dillenia turbinata</name>
    <dbReference type="NCBI Taxonomy" id="194707"/>
    <lineage>
        <taxon>Eukaryota</taxon>
        <taxon>Viridiplantae</taxon>
        <taxon>Streptophyta</taxon>
        <taxon>Embryophyta</taxon>
        <taxon>Tracheophyta</taxon>
        <taxon>Spermatophyta</taxon>
        <taxon>Magnoliopsida</taxon>
        <taxon>eudicotyledons</taxon>
        <taxon>Gunneridae</taxon>
        <taxon>Pentapetalae</taxon>
        <taxon>Dilleniales</taxon>
        <taxon>Dilleniaceae</taxon>
        <taxon>Dillenia</taxon>
    </lineage>
</organism>